<dbReference type="eggNOG" id="COG1233">
    <property type="taxonomic scope" value="Bacteria"/>
</dbReference>
<keyword evidence="3" id="KW-0274">FAD</keyword>
<gene>
    <name evidence="7" type="ORF">Theba_2511</name>
</gene>
<dbReference type="KEGG" id="mpg:Theba_2511"/>
<dbReference type="HOGENOM" id="CLU_510694_0_0_0"/>
<dbReference type="GeneID" id="87108212"/>
<dbReference type="InterPro" id="IPR052206">
    <property type="entry name" value="Retinol_saturase"/>
</dbReference>
<dbReference type="InterPro" id="IPR002937">
    <property type="entry name" value="Amino_oxidase"/>
</dbReference>
<name>I2F866_9BACT</name>
<evidence type="ECO:0000313" key="8">
    <source>
        <dbReference type="Proteomes" id="UP000002881"/>
    </source>
</evidence>
<dbReference type="STRING" id="660470.Theba_2511"/>
<proteinExistence type="predicted"/>
<evidence type="ECO:0000259" key="6">
    <source>
        <dbReference type="Pfam" id="PF01593"/>
    </source>
</evidence>
<keyword evidence="8" id="KW-1185">Reference proteome</keyword>
<evidence type="ECO:0000313" key="7">
    <source>
        <dbReference type="EMBL" id="AFK08119.1"/>
    </source>
</evidence>
<dbReference type="PANTHER" id="PTHR46091">
    <property type="entry name" value="BLR7054 PROTEIN"/>
    <property type="match status" value="1"/>
</dbReference>
<keyword evidence="2" id="KW-0732">Signal</keyword>
<reference evidence="7 8" key="1">
    <citation type="journal article" date="2012" name="Genome Biol. Evol.">
        <title>Genome Sequence of the Mesophilic Thermotogales Bacterium Mesotoga prima MesG1.Ag.4.2 Reveals the Largest Thermotogales Genome To Date.</title>
        <authorList>
            <person name="Zhaxybayeva O."/>
            <person name="Swithers K.S."/>
            <person name="Foght J."/>
            <person name="Green A.G."/>
            <person name="Bruce D."/>
            <person name="Detter C."/>
            <person name="Han S."/>
            <person name="Teshima H."/>
            <person name="Han J."/>
            <person name="Woyke T."/>
            <person name="Pitluck S."/>
            <person name="Nolan M."/>
            <person name="Ivanova N."/>
            <person name="Pati A."/>
            <person name="Land M.L."/>
            <person name="Dlutek M."/>
            <person name="Doolittle W.F."/>
            <person name="Noll K.M."/>
            <person name="Nesbo C.L."/>
        </authorList>
    </citation>
    <scope>NUCLEOTIDE SEQUENCE [LARGE SCALE GENOMIC DNA]</scope>
    <source>
        <strain evidence="8">mesG1.Ag.4.2</strain>
    </source>
</reference>
<keyword evidence="1" id="KW-0285">Flavoprotein</keyword>
<dbReference type="Proteomes" id="UP000002881">
    <property type="component" value="Chromosome"/>
</dbReference>
<keyword evidence="4" id="KW-0521">NADP</keyword>
<feature type="domain" description="Amine oxidase" evidence="6">
    <location>
        <begin position="14"/>
        <end position="528"/>
    </location>
</feature>
<dbReference type="SUPFAM" id="SSF51905">
    <property type="entry name" value="FAD/NAD(P)-binding domain"/>
    <property type="match status" value="1"/>
</dbReference>
<dbReference type="Gene3D" id="3.50.50.60">
    <property type="entry name" value="FAD/NAD(P)-binding domain"/>
    <property type="match status" value="2"/>
</dbReference>
<dbReference type="InterPro" id="IPR036188">
    <property type="entry name" value="FAD/NAD-bd_sf"/>
</dbReference>
<dbReference type="Pfam" id="PF01593">
    <property type="entry name" value="Amino_oxidase"/>
    <property type="match status" value="1"/>
</dbReference>
<keyword evidence="5" id="KW-0520">NAD</keyword>
<protein>
    <submittedName>
        <fullName evidence="7">Phytoene dehydrogenase-like oxidoreductase</fullName>
    </submittedName>
</protein>
<accession>I2F866</accession>
<dbReference type="PANTHER" id="PTHR46091:SF3">
    <property type="entry name" value="AMINE OXIDASE DOMAIN-CONTAINING PROTEIN"/>
    <property type="match status" value="1"/>
</dbReference>
<sequence>MTEIYDAIIVGGGIAGMTSAAYIAKHGARVLLLEKNEKCGGLINSFWRDGFLFDGGVRALESAGIILPMLRELGIEIERVKSPVSVGIENSVIRVTSKESLKEYSDLLRKMYPGSEDEIERVVSFIKRIMKDMEILYGVDNPLFMDFKNNKSYFVKVYLPWLFKFLFTLRRIGKFRMPVEEFLEKIVQDSSLRDIIDQHFFKNTPTFFAMSYFYLYQDYFYPKGGVGAMAERVKEKIIQFGGEIETGREVTEVHAEKKVIVDSNGRSHKYKKLVWAADLKKLYSIVKTDGLQETATETVNAFRSEISKKHGTDSIFSVFIAVDEPPEKFEAISSGHFFYTPSKKGLGETHRSEMKSILKNWSVNSREEVLSWLDRFCKLSTYEISIPVLKDRDLAPQGKTGLIVSTLFEYDIVKKAYESGWYGELKEELEKRIIEVLSNSIYPILKDRILFSFSSSPLSIESYSGSTEGSIVGWSFEEPIPVVASMMKVNSSVKTKIPDVLQAGQWAYSPAGVPISILTGKLAADSVIKNLNKDRSGG</sequence>
<evidence type="ECO:0000256" key="3">
    <source>
        <dbReference type="ARBA" id="ARBA00022827"/>
    </source>
</evidence>
<evidence type="ECO:0000256" key="5">
    <source>
        <dbReference type="ARBA" id="ARBA00023027"/>
    </source>
</evidence>
<dbReference type="GO" id="GO:0016491">
    <property type="term" value="F:oxidoreductase activity"/>
    <property type="evidence" value="ECO:0007669"/>
    <property type="project" value="InterPro"/>
</dbReference>
<dbReference type="AlphaFoldDB" id="I2F866"/>
<evidence type="ECO:0000256" key="2">
    <source>
        <dbReference type="ARBA" id="ARBA00022729"/>
    </source>
</evidence>
<organism evidence="7 8">
    <name type="scientific">Mesotoga prima MesG1.Ag.4.2</name>
    <dbReference type="NCBI Taxonomy" id="660470"/>
    <lineage>
        <taxon>Bacteria</taxon>
        <taxon>Thermotogati</taxon>
        <taxon>Thermotogota</taxon>
        <taxon>Thermotogae</taxon>
        <taxon>Kosmotogales</taxon>
        <taxon>Kosmotogaceae</taxon>
        <taxon>Mesotoga</taxon>
    </lineage>
</organism>
<dbReference type="RefSeq" id="WP_014731851.1">
    <property type="nucleotide sequence ID" value="NC_017934.1"/>
</dbReference>
<dbReference type="EMBL" id="CP003532">
    <property type="protein sequence ID" value="AFK08119.1"/>
    <property type="molecule type" value="Genomic_DNA"/>
</dbReference>
<evidence type="ECO:0000256" key="1">
    <source>
        <dbReference type="ARBA" id="ARBA00022630"/>
    </source>
</evidence>
<evidence type="ECO:0000256" key="4">
    <source>
        <dbReference type="ARBA" id="ARBA00022857"/>
    </source>
</evidence>